<dbReference type="PROSITE" id="PS50222">
    <property type="entry name" value="EF_HAND_2"/>
    <property type="match status" value="1"/>
</dbReference>
<gene>
    <name evidence="5" type="ORF">CRM22_002758</name>
</gene>
<dbReference type="PANTHER" id="PTHR10827:SF52">
    <property type="entry name" value="IP16409P"/>
    <property type="match status" value="1"/>
</dbReference>
<dbReference type="SUPFAM" id="SSF47473">
    <property type="entry name" value="EF-hand"/>
    <property type="match status" value="1"/>
</dbReference>
<keyword evidence="6" id="KW-1185">Reference proteome</keyword>
<protein>
    <recommendedName>
        <fullName evidence="4">EF-hand domain-containing protein</fullName>
    </recommendedName>
</protein>
<dbReference type="PANTHER" id="PTHR10827">
    <property type="entry name" value="RETICULOCALBIN"/>
    <property type="match status" value="1"/>
</dbReference>
<reference evidence="5 6" key="1">
    <citation type="journal article" date="2019" name="BMC Genomics">
        <title>New insights from Opisthorchis felineus genome: update on genomics of the epidemiologically important liver flukes.</title>
        <authorList>
            <person name="Ershov N.I."/>
            <person name="Mordvinov V.A."/>
            <person name="Prokhortchouk E.B."/>
            <person name="Pakharukova M.Y."/>
            <person name="Gunbin K.V."/>
            <person name="Ustyantsev K."/>
            <person name="Genaev M.A."/>
            <person name="Blinov A.G."/>
            <person name="Mazur A."/>
            <person name="Boulygina E."/>
            <person name="Tsygankova S."/>
            <person name="Khrameeva E."/>
            <person name="Chekanov N."/>
            <person name="Fan G."/>
            <person name="Xiao A."/>
            <person name="Zhang H."/>
            <person name="Xu X."/>
            <person name="Yang H."/>
            <person name="Solovyev V."/>
            <person name="Lee S.M."/>
            <person name="Liu X."/>
            <person name="Afonnikov D.A."/>
            <person name="Skryabin K.G."/>
        </authorList>
    </citation>
    <scope>NUCLEOTIDE SEQUENCE [LARGE SCALE GENOMIC DNA]</scope>
    <source>
        <strain evidence="5">AK-0245</strain>
        <tissue evidence="5">Whole organism</tissue>
    </source>
</reference>
<evidence type="ECO:0000256" key="1">
    <source>
        <dbReference type="ARBA" id="ARBA00022837"/>
    </source>
</evidence>
<keyword evidence="3" id="KW-0732">Signal</keyword>
<dbReference type="InterPro" id="IPR011992">
    <property type="entry name" value="EF-hand-dom_pair"/>
</dbReference>
<dbReference type="PROSITE" id="PS00018">
    <property type="entry name" value="EF_HAND_1"/>
    <property type="match status" value="1"/>
</dbReference>
<feature type="signal peptide" evidence="3">
    <location>
        <begin position="1"/>
        <end position="19"/>
    </location>
</feature>
<accession>A0A4S2M4I6</accession>
<dbReference type="GO" id="GO:0005783">
    <property type="term" value="C:endoplasmic reticulum"/>
    <property type="evidence" value="ECO:0007669"/>
    <property type="project" value="TreeGrafter"/>
</dbReference>
<feature type="chain" id="PRO_5020806816" description="EF-hand domain-containing protein" evidence="3">
    <location>
        <begin position="20"/>
        <end position="191"/>
    </location>
</feature>
<evidence type="ECO:0000256" key="3">
    <source>
        <dbReference type="SAM" id="SignalP"/>
    </source>
</evidence>
<dbReference type="InterPro" id="IPR018247">
    <property type="entry name" value="EF_Hand_1_Ca_BS"/>
</dbReference>
<name>A0A4S2M4I6_OPIFE</name>
<dbReference type="InterPro" id="IPR002048">
    <property type="entry name" value="EF_hand_dom"/>
</dbReference>
<dbReference type="STRING" id="147828.A0A4S2M4I6"/>
<evidence type="ECO:0000313" key="5">
    <source>
        <dbReference type="EMBL" id="TGZ71231.1"/>
    </source>
</evidence>
<evidence type="ECO:0000259" key="4">
    <source>
        <dbReference type="PROSITE" id="PS50222"/>
    </source>
</evidence>
<evidence type="ECO:0000313" key="6">
    <source>
        <dbReference type="Proteomes" id="UP000308267"/>
    </source>
</evidence>
<dbReference type="Proteomes" id="UP000308267">
    <property type="component" value="Unassembled WGS sequence"/>
</dbReference>
<dbReference type="AlphaFoldDB" id="A0A4S2M4I6"/>
<comment type="caution">
    <text evidence="5">The sequence shown here is derived from an EMBL/GenBank/DDBJ whole genome shotgun (WGS) entry which is preliminary data.</text>
</comment>
<dbReference type="GO" id="GO:0005509">
    <property type="term" value="F:calcium ion binding"/>
    <property type="evidence" value="ECO:0007669"/>
    <property type="project" value="InterPro"/>
</dbReference>
<proteinExistence type="predicted"/>
<evidence type="ECO:0000256" key="2">
    <source>
        <dbReference type="SAM" id="MobiDB-lite"/>
    </source>
</evidence>
<feature type="domain" description="EF-hand" evidence="4">
    <location>
        <begin position="66"/>
        <end position="101"/>
    </location>
</feature>
<dbReference type="OrthoDB" id="293868at2759"/>
<dbReference type="SMART" id="SM00054">
    <property type="entry name" value="EFh"/>
    <property type="match status" value="1"/>
</dbReference>
<dbReference type="EMBL" id="SJOL01004780">
    <property type="protein sequence ID" value="TGZ71231.1"/>
    <property type="molecule type" value="Genomic_DNA"/>
</dbReference>
<keyword evidence="1" id="KW-0106">Calcium</keyword>
<feature type="region of interest" description="Disordered" evidence="2">
    <location>
        <begin position="167"/>
        <end position="191"/>
    </location>
</feature>
<dbReference type="Gene3D" id="1.10.238.10">
    <property type="entry name" value="EF-hand"/>
    <property type="match status" value="1"/>
</dbReference>
<sequence length="191" mass="22181">MSRFLLLVCAFGLLVGLFAKPHSETRSREEVEHFADDPSRHDVNFDHAAFLGSETAKEYSKLTPEQSREKLKEIIRKIDKDADGKVTEKEMKEWIAYVAKVGQQQVTEKRWSEVNQQGLNPLPWEVYVEASYGKEEERWRQCVLGGIRQRHWLRLLRQLNNRRMHVGQSNHLLPPSGAHKGVKHSTKDVLQ</sequence>
<organism evidence="5 6">
    <name type="scientific">Opisthorchis felineus</name>
    <dbReference type="NCBI Taxonomy" id="147828"/>
    <lineage>
        <taxon>Eukaryota</taxon>
        <taxon>Metazoa</taxon>
        <taxon>Spiralia</taxon>
        <taxon>Lophotrochozoa</taxon>
        <taxon>Platyhelminthes</taxon>
        <taxon>Trematoda</taxon>
        <taxon>Digenea</taxon>
        <taxon>Opisthorchiida</taxon>
        <taxon>Opisthorchiata</taxon>
        <taxon>Opisthorchiidae</taxon>
        <taxon>Opisthorchis</taxon>
    </lineage>
</organism>